<protein>
    <recommendedName>
        <fullName evidence="1">DUF7693 domain-containing protein</fullName>
    </recommendedName>
</protein>
<organism evidence="2 3">
    <name type="scientific">Zeimonas arvi</name>
    <dbReference type="NCBI Taxonomy" id="2498847"/>
    <lineage>
        <taxon>Bacteria</taxon>
        <taxon>Pseudomonadati</taxon>
        <taxon>Pseudomonadota</taxon>
        <taxon>Betaproteobacteria</taxon>
        <taxon>Burkholderiales</taxon>
        <taxon>Burkholderiaceae</taxon>
        <taxon>Zeimonas</taxon>
    </lineage>
</organism>
<evidence type="ECO:0000313" key="3">
    <source>
        <dbReference type="Proteomes" id="UP000321548"/>
    </source>
</evidence>
<name>A0A5C8P549_9BURK</name>
<proteinExistence type="predicted"/>
<reference evidence="2 3" key="1">
    <citation type="submission" date="2019-06" db="EMBL/GenBank/DDBJ databases">
        <title>Quisquiliibacterium sp. nov., isolated from a maize field.</title>
        <authorList>
            <person name="Lin S.-Y."/>
            <person name="Tsai C.-F."/>
            <person name="Young C.-C."/>
        </authorList>
    </citation>
    <scope>NUCLEOTIDE SEQUENCE [LARGE SCALE GENOMIC DNA]</scope>
    <source>
        <strain evidence="2 3">CC-CFT501</strain>
    </source>
</reference>
<dbReference type="EMBL" id="VDUY01000001">
    <property type="protein sequence ID" value="TXL68443.1"/>
    <property type="molecule type" value="Genomic_DNA"/>
</dbReference>
<comment type="caution">
    <text evidence="2">The sequence shown here is derived from an EMBL/GenBank/DDBJ whole genome shotgun (WGS) entry which is preliminary data.</text>
</comment>
<gene>
    <name evidence="2" type="ORF">FHP08_01800</name>
</gene>
<keyword evidence="3" id="KW-1185">Reference proteome</keyword>
<dbReference type="AlphaFoldDB" id="A0A5C8P549"/>
<dbReference type="InterPro" id="IPR056110">
    <property type="entry name" value="DUF7693"/>
</dbReference>
<dbReference type="Pfam" id="PF24745">
    <property type="entry name" value="DUF7693"/>
    <property type="match status" value="1"/>
</dbReference>
<dbReference type="Proteomes" id="UP000321548">
    <property type="component" value="Unassembled WGS sequence"/>
</dbReference>
<dbReference type="RefSeq" id="WP_147702584.1">
    <property type="nucleotide sequence ID" value="NZ_VDUY01000001.1"/>
</dbReference>
<accession>A0A5C8P549</accession>
<feature type="domain" description="DUF7693" evidence="1">
    <location>
        <begin position="4"/>
        <end position="104"/>
    </location>
</feature>
<evidence type="ECO:0000259" key="1">
    <source>
        <dbReference type="Pfam" id="PF24745"/>
    </source>
</evidence>
<sequence length="105" mass="11307">MAGHLAAAEAAALIRELLAGTRALRRAGTGRPLVSVAVGEWAVEAGDATLVFFVDSASIDHVARIRLSDGREAGFADWLSRDGRNPLEFLDDGELVELEQRLHEL</sequence>
<evidence type="ECO:0000313" key="2">
    <source>
        <dbReference type="EMBL" id="TXL68443.1"/>
    </source>
</evidence>